<evidence type="ECO:0000313" key="1">
    <source>
        <dbReference type="EMBL" id="WOC53128.1"/>
    </source>
</evidence>
<protein>
    <submittedName>
        <fullName evidence="1">Uncharacterized protein</fullName>
    </submittedName>
</protein>
<name>A0AAU0FAN7_9FLAO</name>
<dbReference type="RefSeq" id="WP_327985444.1">
    <property type="nucleotide sequence ID" value="NZ_CP136427.1"/>
</dbReference>
<reference evidence="1" key="1">
    <citation type="submission" date="2023-10" db="EMBL/GenBank/DDBJ databases">
        <title>Characterization and whole genome sequencing of a novel strain of Bergeyella porcorum QD2021 isolated from pig.</title>
        <authorList>
            <person name="Liu G."/>
            <person name="Chen C."/>
            <person name="Han X."/>
        </authorList>
    </citation>
    <scope>NUCLEOTIDE SEQUENCE</scope>
    <source>
        <strain evidence="1">QD2021</strain>
        <plasmid evidence="1">pQD2021</plasmid>
    </source>
</reference>
<proteinExistence type="predicted"/>
<geneLocation type="plasmid" evidence="1 2">
    <name>pQD2021</name>
</geneLocation>
<organism evidence="1 2">
    <name type="scientific">Bergeyella porcorum</name>
    <dbReference type="NCBI Taxonomy" id="1735111"/>
    <lineage>
        <taxon>Bacteria</taxon>
        <taxon>Pseudomonadati</taxon>
        <taxon>Bacteroidota</taxon>
        <taxon>Flavobacteriia</taxon>
        <taxon>Flavobacteriales</taxon>
        <taxon>Weeksellaceae</taxon>
        <taxon>Bergeyella</taxon>
    </lineage>
</organism>
<dbReference type="AlphaFoldDB" id="A0AAU0FAN7"/>
<accession>A0AAU0FAN7</accession>
<gene>
    <name evidence="1" type="ORF">BPO_p0045</name>
</gene>
<sequence>MAKKAFEDIKEYDYKKAFSVSPKILNEIWKKYNPNRLKIDVHPKITGQQNTLYTAWKKANPNKTLEIDDMAEIEIKAMVNVGIPEDIATGWVVKALEDLKEKGVTAIKNIPWNGVNN</sequence>
<dbReference type="EMBL" id="CP136427">
    <property type="protein sequence ID" value="WOC53128.1"/>
    <property type="molecule type" value="Genomic_DNA"/>
</dbReference>
<evidence type="ECO:0000313" key="2">
    <source>
        <dbReference type="Proteomes" id="UP001432059"/>
    </source>
</evidence>
<dbReference type="Proteomes" id="UP001432059">
    <property type="component" value="Plasmid pQD2021"/>
</dbReference>
<keyword evidence="2" id="KW-1185">Reference proteome</keyword>
<dbReference type="KEGG" id="bpor:BPO_p0045"/>
<keyword evidence="1" id="KW-0614">Plasmid</keyword>